<dbReference type="KEGG" id="brh:RBRH_01568"/>
<dbReference type="Proteomes" id="UP000007437">
    <property type="component" value="Chromosome"/>
</dbReference>
<organism evidence="1 2">
    <name type="scientific">Mycetohabitans rhizoxinica (strain DSM 19002 / CIP 109453 / HKI 454)</name>
    <name type="common">Paraburkholderia rhizoxinica</name>
    <dbReference type="NCBI Taxonomy" id="882378"/>
    <lineage>
        <taxon>Bacteria</taxon>
        <taxon>Pseudomonadati</taxon>
        <taxon>Pseudomonadota</taxon>
        <taxon>Betaproteobacteria</taxon>
        <taxon>Burkholderiales</taxon>
        <taxon>Burkholderiaceae</taxon>
        <taxon>Mycetohabitans</taxon>
    </lineage>
</organism>
<proteinExistence type="predicted"/>
<gene>
    <name evidence="1" type="ordered locus">RBRH_01568</name>
</gene>
<dbReference type="EMBL" id="FR687359">
    <property type="protein sequence ID" value="CBW75150.1"/>
    <property type="molecule type" value="Genomic_DNA"/>
</dbReference>
<dbReference type="AlphaFoldDB" id="E5ARB8"/>
<reference evidence="1 2" key="1">
    <citation type="journal article" date="2011" name="J. Bacteriol.">
        <title>Complete genome sequence of Burkholderia rhizoxinica, an endosymbiont of Rhizopus microsporus.</title>
        <authorList>
            <person name="Lackner G."/>
            <person name="Moebius N."/>
            <person name="Partida-Martinez L."/>
            <person name="Hertweck C."/>
        </authorList>
    </citation>
    <scope>NUCLEOTIDE SEQUENCE [LARGE SCALE GENOMIC DNA]</scope>
    <source>
        <strain evidence="2">DSM 19002 / CIP 109453 / HKI 454</strain>
    </source>
</reference>
<accession>E5ARB8</accession>
<evidence type="ECO:0000313" key="1">
    <source>
        <dbReference type="EMBL" id="CBW75150.1"/>
    </source>
</evidence>
<protein>
    <submittedName>
        <fullName evidence="1">Uncharacterized protein</fullName>
    </submittedName>
</protein>
<evidence type="ECO:0000313" key="2">
    <source>
        <dbReference type="Proteomes" id="UP000007437"/>
    </source>
</evidence>
<dbReference type="STRING" id="882378.RBRH_01568"/>
<dbReference type="HOGENOM" id="CLU_3341440_0_0_4"/>
<name>E5ARB8_MYCRK</name>
<sequence>MSGRIDRDASLMRHASACRLGAQATFHEGLAWRVGSA</sequence>